<dbReference type="InterPro" id="IPR021729">
    <property type="entry name" value="DUF3298"/>
</dbReference>
<protein>
    <recommendedName>
        <fullName evidence="5">DUF3298 domain-containing protein</fullName>
    </recommendedName>
</protein>
<evidence type="ECO:0008006" key="5">
    <source>
        <dbReference type="Google" id="ProtNLM"/>
    </source>
</evidence>
<accession>A0A220U0M9</accession>
<sequence>MKMPFPVLPVSIQTMMIKQQQGTTIYYPQVIGLQNANVQQSINQSIYQLVHSLIQWQSEQQGTDSFTEMIGSFEIKTNERNILSLSLTNYAYAYHHAHGLTLMKSLTFDVQTGMQYQLSDLFKPGSNYVEVLSKMVQTQINERDLQLLSDFSGISPDQDFYIADKALVLYFQLYEITPYYIGFPMFPISVFAIQDIINENGPLGQMAVNN</sequence>
<dbReference type="EMBL" id="CP022315">
    <property type="protein sequence ID" value="ASK61542.1"/>
    <property type="molecule type" value="Genomic_DNA"/>
</dbReference>
<organism evidence="3 4">
    <name type="scientific">Virgibacillus phasianinus</name>
    <dbReference type="NCBI Taxonomy" id="2017483"/>
    <lineage>
        <taxon>Bacteria</taxon>
        <taxon>Bacillati</taxon>
        <taxon>Bacillota</taxon>
        <taxon>Bacilli</taxon>
        <taxon>Bacillales</taxon>
        <taxon>Bacillaceae</taxon>
        <taxon>Virgibacillus</taxon>
    </lineage>
</organism>
<dbReference type="AlphaFoldDB" id="A0A220U0M9"/>
<feature type="domain" description="Deacetylase PdaC" evidence="2">
    <location>
        <begin position="24"/>
        <end position="101"/>
    </location>
</feature>
<reference evidence="3 4" key="1">
    <citation type="submission" date="2017-07" db="EMBL/GenBank/DDBJ databases">
        <title>Virgibacillus sp. LM2416.</title>
        <authorList>
            <person name="Tak E.J."/>
            <person name="Bae J.-W."/>
        </authorList>
    </citation>
    <scope>NUCLEOTIDE SEQUENCE [LARGE SCALE GENOMIC DNA]</scope>
    <source>
        <strain evidence="3 4">LM2416</strain>
    </source>
</reference>
<name>A0A220U0M9_9BACI</name>
<dbReference type="Proteomes" id="UP000198312">
    <property type="component" value="Chromosome"/>
</dbReference>
<evidence type="ECO:0000313" key="4">
    <source>
        <dbReference type="Proteomes" id="UP000198312"/>
    </source>
</evidence>
<dbReference type="Pfam" id="PF11738">
    <property type="entry name" value="DUF3298"/>
    <property type="match status" value="1"/>
</dbReference>
<proteinExistence type="predicted"/>
<dbReference type="InterPro" id="IPR037126">
    <property type="entry name" value="PdaC/RsiV-like_sf"/>
</dbReference>
<feature type="domain" description="DUF3298" evidence="1">
    <location>
        <begin position="119"/>
        <end position="189"/>
    </location>
</feature>
<dbReference type="KEGG" id="vil:CFK37_04820"/>
<dbReference type="Gene3D" id="3.90.640.20">
    <property type="entry name" value="Heat-shock cognate protein, ATPase"/>
    <property type="match status" value="1"/>
</dbReference>
<evidence type="ECO:0000259" key="2">
    <source>
        <dbReference type="Pfam" id="PF13739"/>
    </source>
</evidence>
<dbReference type="Pfam" id="PF13739">
    <property type="entry name" value="PdaC"/>
    <property type="match status" value="1"/>
</dbReference>
<dbReference type="InterPro" id="IPR025303">
    <property type="entry name" value="PdaC"/>
</dbReference>
<dbReference type="Gene3D" id="3.30.565.40">
    <property type="entry name" value="Fervidobacterium nodosum Rt17-B1 like"/>
    <property type="match status" value="1"/>
</dbReference>
<dbReference type="OrthoDB" id="5637at2"/>
<gene>
    <name evidence="3" type="ORF">CFK37_04820</name>
</gene>
<keyword evidence="4" id="KW-1185">Reference proteome</keyword>
<evidence type="ECO:0000259" key="1">
    <source>
        <dbReference type="Pfam" id="PF11738"/>
    </source>
</evidence>
<evidence type="ECO:0000313" key="3">
    <source>
        <dbReference type="EMBL" id="ASK61542.1"/>
    </source>
</evidence>